<comment type="caution">
    <text evidence="1">The sequence shown here is derived from an EMBL/GenBank/DDBJ whole genome shotgun (WGS) entry which is preliminary data.</text>
</comment>
<evidence type="ECO:0000313" key="2">
    <source>
        <dbReference type="Proteomes" id="UP000060487"/>
    </source>
</evidence>
<organism evidence="1 2">
    <name type="scientific">Candidatus Magnetominusculus xianensis</name>
    <dbReference type="NCBI Taxonomy" id="1748249"/>
    <lineage>
        <taxon>Bacteria</taxon>
        <taxon>Pseudomonadati</taxon>
        <taxon>Nitrospirota</taxon>
        <taxon>Nitrospiria</taxon>
        <taxon>Nitrospirales</taxon>
        <taxon>Nitrospiraceae</taxon>
        <taxon>Candidatus Magnetominusculus</taxon>
    </lineage>
</organism>
<dbReference type="EMBL" id="LNQR01000028">
    <property type="protein sequence ID" value="KWT91822.1"/>
    <property type="molecule type" value="Genomic_DNA"/>
</dbReference>
<accession>A0ABR5SHW1</accession>
<dbReference type="Proteomes" id="UP000060487">
    <property type="component" value="Unassembled WGS sequence"/>
</dbReference>
<protein>
    <submittedName>
        <fullName evidence="1">Uncharacterized protein</fullName>
    </submittedName>
</protein>
<reference evidence="1 2" key="1">
    <citation type="submission" date="2015-11" db="EMBL/GenBank/DDBJ databases">
        <authorList>
            <person name="Lin W."/>
        </authorList>
    </citation>
    <scope>NUCLEOTIDE SEQUENCE [LARGE SCALE GENOMIC DNA]</scope>
    <source>
        <strain evidence="1 2">HCH-1</strain>
    </source>
</reference>
<gene>
    <name evidence="1" type="ORF">ASN18_0724</name>
</gene>
<name>A0ABR5SHW1_9BACT</name>
<keyword evidence="2" id="KW-1185">Reference proteome</keyword>
<dbReference type="RefSeq" id="WP_085051252.1">
    <property type="nucleotide sequence ID" value="NZ_LNQR01000028.1"/>
</dbReference>
<proteinExistence type="predicted"/>
<sequence length="99" mass="10809">MAEEEKNSGGLVRTCWSHEDAIKAGVPQFYFNNAVVTLSSSDLLITIERNGAPVAIVNASFTTAKTLSIQIAECIKNLEEKTNIDIKTMEEIGKAYSND</sequence>
<evidence type="ECO:0000313" key="1">
    <source>
        <dbReference type="EMBL" id="KWT91822.1"/>
    </source>
</evidence>